<sequence>MHEKTGALLTGFLCILLAPGWILAQPGSEPVFELGEIVVKGQKTGVEDIAINHEMEQEEIAATGSKTLAQALGFAPGITVTRGSKNEPEISIHGFGTEKSLFLIDGIPFYETYYGKLNLDQIPAEMISKIEITKNAPSVLYGANTQIAVINVVTIKGTEDPTFSFTQEIGENGTYRTALSHGNQVRKVNYWLSYSRRETDGFRMSDDFDPEPATPARPFMGDPVVTEDGGFRNNADSEQDAFWGRVGITPSQHSEYFVSMHMMQAERGNPFQTDEYKVFPSKGDDAGFSNFRRFKNYDDWGIDFSGRQNIVSWLTLRGKLFYHEHEDDYVFYAGPGLTEKIATSTYDDRYVGGSMIADIDPAAWYTGHISVHYKQDIHKDRAGANLPFNELESYIGSVGTEHEFFSDNGLTAVIGASYDWFEVNDAEETVFDENDLFAGQMDLDDTDTSAEFNPMAGLNWQFTDTTRVYGSVAKKTRFPTLNQLYSGNSGNPNLDSEQSINYTLGVQRTFAGVFHLRVEGFYHDISDWISRDYKEDDFRDDVYINVEDVEMKGAEIGLSYTPIPDLSASIDYTYNNAENKSAIAVTEKVAGVPENKFVIGVDGLIPWINARLNLRGIYVDKIYEDLPTPAKPAEEMTNTKDYFTVNGRISKQITEKLTAWLECENLFDKDYESEIGFPAPGRNAIAGLKASF</sequence>
<keyword evidence="2 10" id="KW-0813">Transport</keyword>
<dbReference type="Gene3D" id="2.170.130.10">
    <property type="entry name" value="TonB-dependent receptor, plug domain"/>
    <property type="match status" value="1"/>
</dbReference>
<evidence type="ECO:0000256" key="1">
    <source>
        <dbReference type="ARBA" id="ARBA00004571"/>
    </source>
</evidence>
<reference evidence="14 15" key="1">
    <citation type="submission" date="2020-07" db="EMBL/GenBank/DDBJ databases">
        <title>Genomic Encyclopedia of Type Strains, Phase IV (KMG-IV): sequencing the most valuable type-strain genomes for metagenomic binning, comparative biology and taxonomic classification.</title>
        <authorList>
            <person name="Goeker M."/>
        </authorList>
    </citation>
    <scope>NUCLEOTIDE SEQUENCE [LARGE SCALE GENOMIC DNA]</scope>
    <source>
        <strain evidence="14 15">DSM 17721</strain>
    </source>
</reference>
<dbReference type="PROSITE" id="PS52016">
    <property type="entry name" value="TONB_DEPENDENT_REC_3"/>
    <property type="match status" value="1"/>
</dbReference>
<dbReference type="RefSeq" id="WP_181552744.1">
    <property type="nucleotide sequence ID" value="NZ_JACDUS010000017.1"/>
</dbReference>
<evidence type="ECO:0000256" key="11">
    <source>
        <dbReference type="RuleBase" id="RU003357"/>
    </source>
</evidence>
<feature type="domain" description="TonB-dependent receptor plug" evidence="13">
    <location>
        <begin position="55"/>
        <end position="145"/>
    </location>
</feature>
<dbReference type="SUPFAM" id="SSF56935">
    <property type="entry name" value="Porins"/>
    <property type="match status" value="1"/>
</dbReference>
<evidence type="ECO:0000259" key="12">
    <source>
        <dbReference type="Pfam" id="PF00593"/>
    </source>
</evidence>
<evidence type="ECO:0000256" key="2">
    <source>
        <dbReference type="ARBA" id="ARBA00022448"/>
    </source>
</evidence>
<evidence type="ECO:0000256" key="7">
    <source>
        <dbReference type="ARBA" id="ARBA00023136"/>
    </source>
</evidence>
<dbReference type="GO" id="GO:0009279">
    <property type="term" value="C:cell outer membrane"/>
    <property type="evidence" value="ECO:0007669"/>
    <property type="project" value="UniProtKB-SubCell"/>
</dbReference>
<proteinExistence type="inferred from homology"/>
<dbReference type="InterPro" id="IPR012910">
    <property type="entry name" value="Plug_dom"/>
</dbReference>
<evidence type="ECO:0000256" key="5">
    <source>
        <dbReference type="ARBA" id="ARBA00022729"/>
    </source>
</evidence>
<comment type="similarity">
    <text evidence="10 11">Belongs to the TonB-dependent receptor family.</text>
</comment>
<keyword evidence="8 14" id="KW-0675">Receptor</keyword>
<evidence type="ECO:0000256" key="10">
    <source>
        <dbReference type="PROSITE-ProRule" id="PRU01360"/>
    </source>
</evidence>
<feature type="domain" description="TonB-dependent receptor-like beta-barrel" evidence="12">
    <location>
        <begin position="284"/>
        <end position="666"/>
    </location>
</feature>
<comment type="caution">
    <text evidence="14">The sequence shown here is derived from an EMBL/GenBank/DDBJ whole genome shotgun (WGS) entry which is preliminary data.</text>
</comment>
<dbReference type="InterPro" id="IPR037066">
    <property type="entry name" value="Plug_dom_sf"/>
</dbReference>
<dbReference type="AlphaFoldDB" id="A0A7W0HM92"/>
<evidence type="ECO:0000259" key="13">
    <source>
        <dbReference type="Pfam" id="PF07715"/>
    </source>
</evidence>
<keyword evidence="3 10" id="KW-1134">Transmembrane beta strand</keyword>
<name>A0A7W0HM92_9BACT</name>
<keyword evidence="6 11" id="KW-0798">TonB box</keyword>
<evidence type="ECO:0000256" key="4">
    <source>
        <dbReference type="ARBA" id="ARBA00022692"/>
    </source>
</evidence>
<evidence type="ECO:0000313" key="14">
    <source>
        <dbReference type="EMBL" id="MBA2883130.1"/>
    </source>
</evidence>
<evidence type="ECO:0000256" key="8">
    <source>
        <dbReference type="ARBA" id="ARBA00023170"/>
    </source>
</evidence>
<dbReference type="Gene3D" id="2.40.170.20">
    <property type="entry name" value="TonB-dependent receptor, beta-barrel domain"/>
    <property type="match status" value="1"/>
</dbReference>
<dbReference type="PANTHER" id="PTHR30069:SF29">
    <property type="entry name" value="HEMOGLOBIN AND HEMOGLOBIN-HAPTOGLOBIN-BINDING PROTEIN 1-RELATED"/>
    <property type="match status" value="1"/>
</dbReference>
<keyword evidence="4 10" id="KW-0812">Transmembrane</keyword>
<dbReference type="EMBL" id="JACDUS010000017">
    <property type="protein sequence ID" value="MBA2883130.1"/>
    <property type="molecule type" value="Genomic_DNA"/>
</dbReference>
<organism evidence="14 15">
    <name type="scientific">Desulfosalsimonas propionicica</name>
    <dbReference type="NCBI Taxonomy" id="332175"/>
    <lineage>
        <taxon>Bacteria</taxon>
        <taxon>Pseudomonadati</taxon>
        <taxon>Thermodesulfobacteriota</taxon>
        <taxon>Desulfobacteria</taxon>
        <taxon>Desulfobacterales</taxon>
        <taxon>Desulfosalsimonadaceae</taxon>
        <taxon>Desulfosalsimonas</taxon>
    </lineage>
</organism>
<dbReference type="InterPro" id="IPR036942">
    <property type="entry name" value="Beta-barrel_TonB_sf"/>
</dbReference>
<evidence type="ECO:0000256" key="9">
    <source>
        <dbReference type="ARBA" id="ARBA00023237"/>
    </source>
</evidence>
<dbReference type="CDD" id="cd01347">
    <property type="entry name" value="ligand_gated_channel"/>
    <property type="match status" value="1"/>
</dbReference>
<dbReference type="Proteomes" id="UP000525298">
    <property type="component" value="Unassembled WGS sequence"/>
</dbReference>
<evidence type="ECO:0000313" key="15">
    <source>
        <dbReference type="Proteomes" id="UP000525298"/>
    </source>
</evidence>
<dbReference type="GO" id="GO:0015344">
    <property type="term" value="F:siderophore uptake transmembrane transporter activity"/>
    <property type="evidence" value="ECO:0007669"/>
    <property type="project" value="TreeGrafter"/>
</dbReference>
<comment type="subcellular location">
    <subcellularLocation>
        <location evidence="1 10">Cell outer membrane</location>
        <topology evidence="1 10">Multi-pass membrane protein</topology>
    </subcellularLocation>
</comment>
<dbReference type="GO" id="GO:0044718">
    <property type="term" value="P:siderophore transmembrane transport"/>
    <property type="evidence" value="ECO:0007669"/>
    <property type="project" value="TreeGrafter"/>
</dbReference>
<dbReference type="Pfam" id="PF00593">
    <property type="entry name" value="TonB_dep_Rec_b-barrel"/>
    <property type="match status" value="1"/>
</dbReference>
<gene>
    <name evidence="14" type="ORF">HNR65_003491</name>
</gene>
<dbReference type="InterPro" id="IPR000531">
    <property type="entry name" value="Beta-barrel_TonB"/>
</dbReference>
<keyword evidence="7 10" id="KW-0472">Membrane</keyword>
<dbReference type="InterPro" id="IPR039426">
    <property type="entry name" value="TonB-dep_rcpt-like"/>
</dbReference>
<evidence type="ECO:0000256" key="3">
    <source>
        <dbReference type="ARBA" id="ARBA00022452"/>
    </source>
</evidence>
<accession>A0A7W0HM92</accession>
<keyword evidence="9 10" id="KW-0998">Cell outer membrane</keyword>
<protein>
    <submittedName>
        <fullName evidence="14">Outer membrane cobalamin receptor</fullName>
    </submittedName>
</protein>
<dbReference type="Pfam" id="PF07715">
    <property type="entry name" value="Plug"/>
    <property type="match status" value="1"/>
</dbReference>
<keyword evidence="5" id="KW-0732">Signal</keyword>
<evidence type="ECO:0000256" key="6">
    <source>
        <dbReference type="ARBA" id="ARBA00023077"/>
    </source>
</evidence>
<keyword evidence="15" id="KW-1185">Reference proteome</keyword>
<dbReference type="PANTHER" id="PTHR30069">
    <property type="entry name" value="TONB-DEPENDENT OUTER MEMBRANE RECEPTOR"/>
    <property type="match status" value="1"/>
</dbReference>